<dbReference type="PROSITE" id="PS00027">
    <property type="entry name" value="HOMEOBOX_1"/>
    <property type="match status" value="1"/>
</dbReference>
<evidence type="ECO:0000256" key="3">
    <source>
        <dbReference type="ARBA" id="ARBA00023155"/>
    </source>
</evidence>
<dbReference type="SMART" id="SM00352">
    <property type="entry name" value="POU"/>
    <property type="match status" value="1"/>
</dbReference>
<evidence type="ECO:0000259" key="9">
    <source>
        <dbReference type="PROSITE" id="PS51179"/>
    </source>
</evidence>
<evidence type="ECO:0000256" key="5">
    <source>
        <dbReference type="PROSITE-ProRule" id="PRU00108"/>
    </source>
</evidence>
<feature type="DNA-binding region" description="Homeobox" evidence="5">
    <location>
        <begin position="156"/>
        <end position="215"/>
    </location>
</feature>
<dbReference type="InterPro" id="IPR013847">
    <property type="entry name" value="POU"/>
</dbReference>
<dbReference type="PRINTS" id="PR00028">
    <property type="entry name" value="POUDOMAIN"/>
</dbReference>
<dbReference type="Pfam" id="PF00157">
    <property type="entry name" value="Pou"/>
    <property type="match status" value="1"/>
</dbReference>
<dbReference type="Gene3D" id="1.10.10.60">
    <property type="entry name" value="Homeodomain-like"/>
    <property type="match status" value="1"/>
</dbReference>
<dbReference type="Proteomes" id="UP000035680">
    <property type="component" value="Unassembled WGS sequence"/>
</dbReference>
<dbReference type="GO" id="GO:0005634">
    <property type="term" value="C:nucleus"/>
    <property type="evidence" value="ECO:0007669"/>
    <property type="project" value="UniProtKB-SubCell"/>
</dbReference>
<feature type="domain" description="Homeobox" evidence="8">
    <location>
        <begin position="154"/>
        <end position="214"/>
    </location>
</feature>
<dbReference type="AlphaFoldDB" id="A0A0K0FKA2"/>
<keyword evidence="10" id="KW-1185">Reference proteome</keyword>
<dbReference type="PROSITE" id="PS00465">
    <property type="entry name" value="POU_2"/>
    <property type="match status" value="1"/>
</dbReference>
<evidence type="ECO:0000256" key="7">
    <source>
        <dbReference type="RuleBase" id="RU361194"/>
    </source>
</evidence>
<dbReference type="PANTHER" id="PTHR11636">
    <property type="entry name" value="POU DOMAIN"/>
    <property type="match status" value="1"/>
</dbReference>
<proteinExistence type="inferred from homology"/>
<evidence type="ECO:0000256" key="6">
    <source>
        <dbReference type="RuleBase" id="RU000682"/>
    </source>
</evidence>
<dbReference type="CDD" id="cd00086">
    <property type="entry name" value="homeodomain"/>
    <property type="match status" value="1"/>
</dbReference>
<evidence type="ECO:0000256" key="2">
    <source>
        <dbReference type="ARBA" id="ARBA00023125"/>
    </source>
</evidence>
<dbReference type="PROSITE" id="PS51179">
    <property type="entry name" value="POU_3"/>
    <property type="match status" value="1"/>
</dbReference>
<dbReference type="SUPFAM" id="SSF47413">
    <property type="entry name" value="lambda repressor-like DNA-binding domains"/>
    <property type="match status" value="1"/>
</dbReference>
<keyword evidence="2 5" id="KW-0238">DNA-binding</keyword>
<evidence type="ECO:0000256" key="4">
    <source>
        <dbReference type="ARBA" id="ARBA00023242"/>
    </source>
</evidence>
<dbReference type="InterPro" id="IPR010982">
    <property type="entry name" value="Lambda_DNA-bd_dom_sf"/>
</dbReference>
<evidence type="ECO:0000313" key="11">
    <source>
        <dbReference type="WBParaSite" id="SVE_0946600.1"/>
    </source>
</evidence>
<dbReference type="GO" id="GO:0000981">
    <property type="term" value="F:DNA-binding transcription factor activity, RNA polymerase II-specific"/>
    <property type="evidence" value="ECO:0007669"/>
    <property type="project" value="InterPro"/>
</dbReference>
<feature type="domain" description="POU-specific" evidence="9">
    <location>
        <begin position="19"/>
        <end position="93"/>
    </location>
</feature>
<dbReference type="GO" id="GO:0000978">
    <property type="term" value="F:RNA polymerase II cis-regulatory region sequence-specific DNA binding"/>
    <property type="evidence" value="ECO:0007669"/>
    <property type="project" value="TreeGrafter"/>
</dbReference>
<dbReference type="Pfam" id="PF00046">
    <property type="entry name" value="Homeodomain"/>
    <property type="match status" value="1"/>
</dbReference>
<dbReference type="Gene3D" id="1.10.260.40">
    <property type="entry name" value="lambda repressor-like DNA-binding domains"/>
    <property type="match status" value="1"/>
</dbReference>
<dbReference type="InterPro" id="IPR050255">
    <property type="entry name" value="POU_domain_TF"/>
</dbReference>
<evidence type="ECO:0000313" key="10">
    <source>
        <dbReference type="Proteomes" id="UP000035680"/>
    </source>
</evidence>
<dbReference type="WBParaSite" id="SVE_0946600.1">
    <property type="protein sequence ID" value="SVE_0946600.1"/>
    <property type="gene ID" value="SVE_0946600"/>
</dbReference>
<sequence>MIESIFHSPSIENKSKNIMIDAEKEEIRKFGLYFRNSRLRFGFTQGDVGQQLGQRYGTDFSQTTISRFETLNLSLKNMSKLQPLLAEWIAATDEMLKCGKTAEEINKKKLHLKFGQRRNTVNESLMDCRRDFINSDQIDSKRKYSLDKQVVGNLKKRRKRTNLDDTQRDFLNKMFEKDERPDHNAVDNIANHLNVNKDVIRVWFCNRRQKTRYTQ</sequence>
<keyword evidence="3 5" id="KW-0371">Homeobox</keyword>
<protein>
    <recommendedName>
        <fullName evidence="7">POU domain protein</fullName>
    </recommendedName>
</protein>
<organism evidence="10 11">
    <name type="scientific">Strongyloides venezuelensis</name>
    <name type="common">Threadworm</name>
    <dbReference type="NCBI Taxonomy" id="75913"/>
    <lineage>
        <taxon>Eukaryota</taxon>
        <taxon>Metazoa</taxon>
        <taxon>Ecdysozoa</taxon>
        <taxon>Nematoda</taxon>
        <taxon>Chromadorea</taxon>
        <taxon>Rhabditida</taxon>
        <taxon>Tylenchina</taxon>
        <taxon>Panagrolaimomorpha</taxon>
        <taxon>Strongyloidoidea</taxon>
        <taxon>Strongyloididae</taxon>
        <taxon>Strongyloides</taxon>
    </lineage>
</organism>
<dbReference type="InterPro" id="IPR017970">
    <property type="entry name" value="Homeobox_CS"/>
</dbReference>
<dbReference type="GO" id="GO:0030154">
    <property type="term" value="P:cell differentiation"/>
    <property type="evidence" value="ECO:0007669"/>
    <property type="project" value="UniProtKB-ARBA"/>
</dbReference>
<dbReference type="SUPFAM" id="SSF46689">
    <property type="entry name" value="Homeodomain-like"/>
    <property type="match status" value="1"/>
</dbReference>
<dbReference type="SMART" id="SM00389">
    <property type="entry name" value="HOX"/>
    <property type="match status" value="1"/>
</dbReference>
<keyword evidence="4 5" id="KW-0539">Nucleus</keyword>
<dbReference type="InterPro" id="IPR000327">
    <property type="entry name" value="POU_dom"/>
</dbReference>
<dbReference type="InterPro" id="IPR001356">
    <property type="entry name" value="HD"/>
</dbReference>
<evidence type="ECO:0000256" key="1">
    <source>
        <dbReference type="ARBA" id="ARBA00004123"/>
    </source>
</evidence>
<name>A0A0K0FKA2_STRVS</name>
<accession>A0A0K0FKA2</accession>
<dbReference type="PROSITE" id="PS50071">
    <property type="entry name" value="HOMEOBOX_2"/>
    <property type="match status" value="1"/>
</dbReference>
<dbReference type="InterPro" id="IPR009057">
    <property type="entry name" value="Homeodomain-like_sf"/>
</dbReference>
<reference evidence="11" key="2">
    <citation type="submission" date="2015-08" db="UniProtKB">
        <authorList>
            <consortium name="WormBaseParasite"/>
        </authorList>
    </citation>
    <scope>IDENTIFICATION</scope>
</reference>
<keyword evidence="7" id="KW-0804">Transcription</keyword>
<evidence type="ECO:0000259" key="8">
    <source>
        <dbReference type="PROSITE" id="PS50071"/>
    </source>
</evidence>
<reference evidence="10" key="1">
    <citation type="submission" date="2014-07" db="EMBL/GenBank/DDBJ databases">
        <authorList>
            <person name="Martin A.A"/>
            <person name="De Silva N."/>
        </authorList>
    </citation>
    <scope>NUCLEOTIDE SEQUENCE</scope>
</reference>
<dbReference type="STRING" id="75913.A0A0K0FKA2"/>
<comment type="subcellular location">
    <subcellularLocation>
        <location evidence="1 5 6">Nucleus</location>
    </subcellularLocation>
</comment>
<dbReference type="PANTHER" id="PTHR11636:SF137">
    <property type="entry name" value="HOMEOBOX PROTEIN CEH-18"/>
    <property type="match status" value="1"/>
</dbReference>
<comment type="similarity">
    <text evidence="7">Belongs to the POU transcription factor family.</text>
</comment>